<evidence type="ECO:0000256" key="2">
    <source>
        <dbReference type="SAM" id="Phobius"/>
    </source>
</evidence>
<sequence>MTLLLPLLAFLSGLFLASTPLATRLKTGFSSLLARCFIPIVIVYNMVFYQAGSFSLMLFSFVVAVLLFYFFLYFSKNKLSALCFSYVNMAWLGFPFAIALFGTKISPAMVALYIGGSIFGNLWAVTAVSQTSLAFSFILKKVLCAPPVIALILALIFRFVGVQHWSQHDLIDVIYSAAKFGMSFSGMCVLGMWLRHTKVEKADLWQSSQTALLKLACGVVLCGLSYRYLAIPNIEQYIGVMFLLFCLPPAANIVALETHYQGTGTSAKYIASGTIISCVVVSIYGLLLHVLAVI</sequence>
<feature type="transmembrane region" description="Helical" evidence="2">
    <location>
        <begin position="173"/>
        <end position="194"/>
    </location>
</feature>
<dbReference type="PANTHER" id="PTHR36838">
    <property type="entry name" value="AUXIN EFFLUX CARRIER FAMILY PROTEIN"/>
    <property type="match status" value="1"/>
</dbReference>
<feature type="transmembrane region" description="Helical" evidence="2">
    <location>
        <begin position="142"/>
        <end position="161"/>
    </location>
</feature>
<keyword evidence="1" id="KW-0813">Transport</keyword>
<organism evidence="3 4">
    <name type="scientific">Acinetobacter johnsonii</name>
    <dbReference type="NCBI Taxonomy" id="40214"/>
    <lineage>
        <taxon>Bacteria</taxon>
        <taxon>Pseudomonadati</taxon>
        <taxon>Pseudomonadota</taxon>
        <taxon>Gammaproteobacteria</taxon>
        <taxon>Moraxellales</taxon>
        <taxon>Moraxellaceae</taxon>
        <taxon>Acinetobacter</taxon>
    </lineage>
</organism>
<accession>A0A1R7QA71</accession>
<dbReference type="RefSeq" id="WP_087011382.1">
    <property type="nucleotide sequence ID" value="NZ_FUUY01000002.1"/>
</dbReference>
<proteinExistence type="predicted"/>
<name>A0A1R7QA71_ACIJO</name>
<evidence type="ECO:0008006" key="5">
    <source>
        <dbReference type="Google" id="ProtNLM"/>
    </source>
</evidence>
<dbReference type="EMBL" id="FUUY01000002">
    <property type="protein sequence ID" value="SJX21165.1"/>
    <property type="molecule type" value="Genomic_DNA"/>
</dbReference>
<evidence type="ECO:0000313" key="3">
    <source>
        <dbReference type="EMBL" id="SJX21165.1"/>
    </source>
</evidence>
<dbReference type="AlphaFoldDB" id="A0A1R7QA71"/>
<keyword evidence="2" id="KW-0812">Transmembrane</keyword>
<keyword evidence="2" id="KW-0472">Membrane</keyword>
<feature type="transmembrane region" description="Helical" evidence="2">
    <location>
        <begin position="48"/>
        <end position="72"/>
    </location>
</feature>
<feature type="transmembrane region" description="Helical" evidence="2">
    <location>
        <begin position="108"/>
        <end position="130"/>
    </location>
</feature>
<protein>
    <recommendedName>
        <fullName evidence="5">Permease</fullName>
    </recommendedName>
</protein>
<evidence type="ECO:0000313" key="4">
    <source>
        <dbReference type="Proteomes" id="UP000196240"/>
    </source>
</evidence>
<reference evidence="3 4" key="1">
    <citation type="submission" date="2017-02" db="EMBL/GenBank/DDBJ databases">
        <authorList>
            <person name="Peterson S.W."/>
        </authorList>
    </citation>
    <scope>NUCLEOTIDE SEQUENCE [LARGE SCALE GENOMIC DNA]</scope>
    <source>
        <strain evidence="3">C6</strain>
    </source>
</reference>
<dbReference type="PANTHER" id="PTHR36838:SF3">
    <property type="entry name" value="TRANSPORTER AUXIN EFFLUX CARRIER EC FAMILY"/>
    <property type="match status" value="1"/>
</dbReference>
<dbReference type="Proteomes" id="UP000196240">
    <property type="component" value="Unassembled WGS sequence"/>
</dbReference>
<feature type="transmembrane region" description="Helical" evidence="2">
    <location>
        <begin position="79"/>
        <end position="102"/>
    </location>
</feature>
<feature type="transmembrane region" description="Helical" evidence="2">
    <location>
        <begin position="269"/>
        <end position="292"/>
    </location>
</feature>
<gene>
    <name evidence="3" type="ORF">ACNJC6_00774</name>
</gene>
<feature type="transmembrane region" description="Helical" evidence="2">
    <location>
        <begin position="237"/>
        <end position="257"/>
    </location>
</feature>
<keyword evidence="2" id="KW-1133">Transmembrane helix</keyword>
<evidence type="ECO:0000256" key="1">
    <source>
        <dbReference type="ARBA" id="ARBA00022448"/>
    </source>
</evidence>